<evidence type="ECO:0000256" key="1">
    <source>
        <dbReference type="ARBA" id="ARBA00001974"/>
    </source>
</evidence>
<dbReference type="GO" id="GO:0046872">
    <property type="term" value="F:metal ion binding"/>
    <property type="evidence" value="ECO:0007669"/>
    <property type="project" value="UniProtKB-KW"/>
</dbReference>
<feature type="transmembrane region" description="Helical" evidence="13">
    <location>
        <begin position="183"/>
        <end position="207"/>
    </location>
</feature>
<organism evidence="15 16">
    <name type="scientific">Candidatus Amesbacteria bacterium RIFCSPHIGHO2_01_FULL_48_32b</name>
    <dbReference type="NCBI Taxonomy" id="1797253"/>
    <lineage>
        <taxon>Bacteria</taxon>
        <taxon>Candidatus Amesiibacteriota</taxon>
    </lineage>
</organism>
<comment type="subcellular location">
    <subcellularLocation>
        <location evidence="2">Membrane</location>
        <topology evidence="2">Multi-pass membrane protein</topology>
    </subcellularLocation>
</comment>
<keyword evidence="10" id="KW-0408">Iron</keyword>
<evidence type="ECO:0000256" key="6">
    <source>
        <dbReference type="ARBA" id="ARBA00022723"/>
    </source>
</evidence>
<dbReference type="Pfam" id="PF00175">
    <property type="entry name" value="NAD_binding_1"/>
    <property type="match status" value="1"/>
</dbReference>
<evidence type="ECO:0000259" key="14">
    <source>
        <dbReference type="PROSITE" id="PS51384"/>
    </source>
</evidence>
<dbReference type="AlphaFoldDB" id="A0A1F4YH09"/>
<sequence length="432" mass="48334">MVKTPGWLVVLIICVIPILLWSQNGPLVQRFSSPLVTLLSLGQIAALLGLSLFCLSIILSGRFKFFESLFGGMNRVYIAHHIIGGLAFISLLFHPALIISTYLFTSAKSALRLLLPSVSNWPLNFGLAAHFLLTSLLIITFYSRLPYHIWRLTHKFLGLTLFLASLHAFFIPSDISSFFPLRIYMLSLVTLSLSIHVYRTVLGRFLVRRTPYRVNSINPLAGGSVTQIVFTPVDKPIKFDPGQFIFINLKDNKLSETHPFSINSPPDSPNITIAAKAIGDYTRELPSLKPKTTALIEGPFGRFSYLYYPQKNHIWIAGGIGITPFMSMASSLPNHPDYQIDLYYSVKDKSEAVYLNELLGLAKSLPNLRLSPHFTSLSGRLDAQTILKSSSARISPAIFICGPPPMMENLRNQFHQLGIPHHKIHTEEFSLQ</sequence>
<dbReference type="PROSITE" id="PS51384">
    <property type="entry name" value="FAD_FR"/>
    <property type="match status" value="1"/>
</dbReference>
<dbReference type="CDD" id="cd06198">
    <property type="entry name" value="FNR_like_3"/>
    <property type="match status" value="1"/>
</dbReference>
<dbReference type="PANTHER" id="PTHR47354:SF8">
    <property type="entry name" value="1,2-PHENYLACETYL-COA EPOXIDASE, SUBUNIT E"/>
    <property type="match status" value="1"/>
</dbReference>
<feature type="domain" description="FAD-binding FR-type" evidence="14">
    <location>
        <begin position="207"/>
        <end position="306"/>
    </location>
</feature>
<accession>A0A1F4YH09</accession>
<dbReference type="InterPro" id="IPR013130">
    <property type="entry name" value="Fe3_Rdtase_TM_dom"/>
</dbReference>
<evidence type="ECO:0000256" key="7">
    <source>
        <dbReference type="ARBA" id="ARBA00022827"/>
    </source>
</evidence>
<proteinExistence type="predicted"/>
<evidence type="ECO:0000256" key="9">
    <source>
        <dbReference type="ARBA" id="ARBA00023002"/>
    </source>
</evidence>
<feature type="transmembrane region" description="Helical" evidence="13">
    <location>
        <begin position="125"/>
        <end position="145"/>
    </location>
</feature>
<dbReference type="GO" id="GO:0050660">
    <property type="term" value="F:flavin adenine dinucleotide binding"/>
    <property type="evidence" value="ECO:0007669"/>
    <property type="project" value="TreeGrafter"/>
</dbReference>
<dbReference type="EMBL" id="MEXH01000001">
    <property type="protein sequence ID" value="OGC93201.1"/>
    <property type="molecule type" value="Genomic_DNA"/>
</dbReference>
<dbReference type="GO" id="GO:0016491">
    <property type="term" value="F:oxidoreductase activity"/>
    <property type="evidence" value="ECO:0007669"/>
    <property type="project" value="UniProtKB-KW"/>
</dbReference>
<comment type="caution">
    <text evidence="15">The sequence shown here is derived from an EMBL/GenBank/DDBJ whole genome shotgun (WGS) entry which is preliminary data.</text>
</comment>
<feature type="transmembrane region" description="Helical" evidence="13">
    <location>
        <begin position="35"/>
        <end position="61"/>
    </location>
</feature>
<protein>
    <recommendedName>
        <fullName evidence="14">FAD-binding FR-type domain-containing protein</fullName>
    </recommendedName>
</protein>
<dbReference type="InterPro" id="IPR050415">
    <property type="entry name" value="MRET"/>
</dbReference>
<keyword evidence="12 13" id="KW-0472">Membrane</keyword>
<gene>
    <name evidence="15" type="ORF">A2876_04845</name>
</gene>
<comment type="cofactor">
    <cofactor evidence="1">
        <name>FAD</name>
        <dbReference type="ChEBI" id="CHEBI:57692"/>
    </cofactor>
</comment>
<dbReference type="Pfam" id="PF01794">
    <property type="entry name" value="Ferric_reduct"/>
    <property type="match status" value="1"/>
</dbReference>
<reference evidence="15 16" key="1">
    <citation type="journal article" date="2016" name="Nat. Commun.">
        <title>Thousands of microbial genomes shed light on interconnected biogeochemical processes in an aquifer system.</title>
        <authorList>
            <person name="Anantharaman K."/>
            <person name="Brown C.T."/>
            <person name="Hug L.A."/>
            <person name="Sharon I."/>
            <person name="Castelle C.J."/>
            <person name="Probst A.J."/>
            <person name="Thomas B.C."/>
            <person name="Singh A."/>
            <person name="Wilkins M.J."/>
            <person name="Karaoz U."/>
            <person name="Brodie E.L."/>
            <person name="Williams K.H."/>
            <person name="Hubbard S.S."/>
            <person name="Banfield J.F."/>
        </authorList>
    </citation>
    <scope>NUCLEOTIDE SEQUENCE [LARGE SCALE GENOMIC DNA]</scope>
</reference>
<keyword evidence="4 13" id="KW-0812">Transmembrane</keyword>
<dbReference type="SUPFAM" id="SSF52343">
    <property type="entry name" value="Ferredoxin reductase-like, C-terminal NADP-linked domain"/>
    <property type="match status" value="1"/>
</dbReference>
<evidence type="ECO:0000313" key="15">
    <source>
        <dbReference type="EMBL" id="OGC93201.1"/>
    </source>
</evidence>
<dbReference type="InterPro" id="IPR017938">
    <property type="entry name" value="Riboflavin_synthase-like_b-brl"/>
</dbReference>
<dbReference type="GO" id="GO:0016020">
    <property type="term" value="C:membrane"/>
    <property type="evidence" value="ECO:0007669"/>
    <property type="project" value="UniProtKB-SubCell"/>
</dbReference>
<evidence type="ECO:0000256" key="11">
    <source>
        <dbReference type="ARBA" id="ARBA00023014"/>
    </source>
</evidence>
<evidence type="ECO:0000256" key="2">
    <source>
        <dbReference type="ARBA" id="ARBA00004141"/>
    </source>
</evidence>
<dbReference type="PANTHER" id="PTHR47354">
    <property type="entry name" value="NADH OXIDOREDUCTASE HCR"/>
    <property type="match status" value="1"/>
</dbReference>
<name>A0A1F4YH09_9BACT</name>
<feature type="transmembrane region" description="Helical" evidence="13">
    <location>
        <begin position="82"/>
        <end position="105"/>
    </location>
</feature>
<keyword evidence="8 13" id="KW-1133">Transmembrane helix</keyword>
<dbReference type="InterPro" id="IPR017927">
    <property type="entry name" value="FAD-bd_FR_type"/>
</dbReference>
<evidence type="ECO:0000256" key="3">
    <source>
        <dbReference type="ARBA" id="ARBA00022630"/>
    </source>
</evidence>
<dbReference type="InterPro" id="IPR013112">
    <property type="entry name" value="FAD-bd_8"/>
</dbReference>
<dbReference type="Gene3D" id="2.40.30.10">
    <property type="entry name" value="Translation factors"/>
    <property type="match status" value="1"/>
</dbReference>
<keyword evidence="7" id="KW-0274">FAD</keyword>
<evidence type="ECO:0000313" key="16">
    <source>
        <dbReference type="Proteomes" id="UP000178176"/>
    </source>
</evidence>
<dbReference type="Proteomes" id="UP000178176">
    <property type="component" value="Unassembled WGS sequence"/>
</dbReference>
<dbReference type="SUPFAM" id="SSF63380">
    <property type="entry name" value="Riboflavin synthase domain-like"/>
    <property type="match status" value="1"/>
</dbReference>
<keyword evidence="5" id="KW-0001">2Fe-2S</keyword>
<evidence type="ECO:0000256" key="12">
    <source>
        <dbReference type="ARBA" id="ARBA00023136"/>
    </source>
</evidence>
<feature type="transmembrane region" description="Helical" evidence="13">
    <location>
        <begin position="7"/>
        <end position="23"/>
    </location>
</feature>
<dbReference type="PRINTS" id="PR00410">
    <property type="entry name" value="PHEHYDRXLASE"/>
</dbReference>
<evidence type="ECO:0000256" key="4">
    <source>
        <dbReference type="ARBA" id="ARBA00022692"/>
    </source>
</evidence>
<evidence type="ECO:0000256" key="10">
    <source>
        <dbReference type="ARBA" id="ARBA00023004"/>
    </source>
</evidence>
<dbReference type="Pfam" id="PF08022">
    <property type="entry name" value="FAD_binding_8"/>
    <property type="match status" value="1"/>
</dbReference>
<dbReference type="Gene3D" id="3.40.50.80">
    <property type="entry name" value="Nucleotide-binding domain of ferredoxin-NADP reductase (FNR) module"/>
    <property type="match status" value="1"/>
</dbReference>
<evidence type="ECO:0000256" key="8">
    <source>
        <dbReference type="ARBA" id="ARBA00022989"/>
    </source>
</evidence>
<dbReference type="GO" id="GO:0051537">
    <property type="term" value="F:2 iron, 2 sulfur cluster binding"/>
    <property type="evidence" value="ECO:0007669"/>
    <property type="project" value="UniProtKB-KW"/>
</dbReference>
<dbReference type="InterPro" id="IPR001433">
    <property type="entry name" value="OxRdtase_FAD/NAD-bd"/>
</dbReference>
<dbReference type="InterPro" id="IPR039261">
    <property type="entry name" value="FNR_nucleotide-bd"/>
</dbReference>
<feature type="transmembrane region" description="Helical" evidence="13">
    <location>
        <begin position="152"/>
        <end position="171"/>
    </location>
</feature>
<keyword evidence="3" id="KW-0285">Flavoprotein</keyword>
<keyword evidence="11" id="KW-0411">Iron-sulfur</keyword>
<evidence type="ECO:0000256" key="5">
    <source>
        <dbReference type="ARBA" id="ARBA00022714"/>
    </source>
</evidence>
<keyword evidence="6" id="KW-0479">Metal-binding</keyword>
<keyword evidence="9" id="KW-0560">Oxidoreductase</keyword>
<evidence type="ECO:0000256" key="13">
    <source>
        <dbReference type="SAM" id="Phobius"/>
    </source>
</evidence>